<evidence type="ECO:0000256" key="6">
    <source>
        <dbReference type="SAM" id="MobiDB-lite"/>
    </source>
</evidence>
<dbReference type="Gene3D" id="4.10.240.10">
    <property type="entry name" value="Zn(2)-C6 fungal-type DNA-binding domain"/>
    <property type="match status" value="1"/>
</dbReference>
<dbReference type="Proteomes" id="UP000235371">
    <property type="component" value="Unassembled WGS sequence"/>
</dbReference>
<evidence type="ECO:0000313" key="9">
    <source>
        <dbReference type="Proteomes" id="UP000235371"/>
    </source>
</evidence>
<dbReference type="PANTHER" id="PTHR31069">
    <property type="entry name" value="OLEATE-ACTIVATED TRANSCRIPTION FACTOR 1-RELATED"/>
    <property type="match status" value="1"/>
</dbReference>
<reference evidence="8 9" key="1">
    <citation type="submission" date="2016-04" db="EMBL/GenBank/DDBJ databases">
        <title>A degradative enzymes factory behind the ericoid mycorrhizal symbiosis.</title>
        <authorList>
            <consortium name="DOE Joint Genome Institute"/>
            <person name="Martino E."/>
            <person name="Morin E."/>
            <person name="Grelet G."/>
            <person name="Kuo A."/>
            <person name="Kohler A."/>
            <person name="Daghino S."/>
            <person name="Barry K."/>
            <person name="Choi C."/>
            <person name="Cichocki N."/>
            <person name="Clum A."/>
            <person name="Copeland A."/>
            <person name="Hainaut M."/>
            <person name="Haridas S."/>
            <person name="Labutti K."/>
            <person name="Lindquist E."/>
            <person name="Lipzen A."/>
            <person name="Khouja H.-R."/>
            <person name="Murat C."/>
            <person name="Ohm R."/>
            <person name="Olson A."/>
            <person name="Spatafora J."/>
            <person name="Veneault-Fourrey C."/>
            <person name="Henrissat B."/>
            <person name="Grigoriev I."/>
            <person name="Martin F."/>
            <person name="Perotto S."/>
        </authorList>
    </citation>
    <scope>NUCLEOTIDE SEQUENCE [LARGE SCALE GENOMIC DNA]</scope>
    <source>
        <strain evidence="8 9">E</strain>
    </source>
</reference>
<sequence>MHPRASSYHQNPKLRASCDTCFLAKVRCSKARPLCSRCLVFGSDCKYSPSSRAGKPKSDGNGSRPSRSQDSSISEDSPSVNYQLPLMNIDTEDPTTYFLGTDWSTTPTTEVDGTANRCLIPPPVMLITGDQSGSEASSSQGNADLQDPVIYWTNIPPTDITSPYIDNLLQLQPESMADDSDPSSVAPWFDQTDSIHFSNSGSSAPQLSPLIDLFLDECLARTATCNCFNTCLQALQKLCNFSSVPPASSFDIVLDINQKAMETCSTTLNCPICNSQTDSSLRTMLLGTILQRIILIYQDTSKNYFRPMSGSGNQLQPMPLTFGIYRVASEDIRWLQLVIVLRDLKKFKGLLTKFQETLMESESRKGVEMHSAVTHHLYQSLHLTCETLKEHKNVAWGQIG</sequence>
<dbReference type="InterPro" id="IPR050675">
    <property type="entry name" value="OAF3"/>
</dbReference>
<dbReference type="GO" id="GO:0005634">
    <property type="term" value="C:nucleus"/>
    <property type="evidence" value="ECO:0007669"/>
    <property type="project" value="InterPro"/>
</dbReference>
<gene>
    <name evidence="8" type="ORF">K444DRAFT_611452</name>
</gene>
<feature type="domain" description="Zn(2)-C6 fungal-type" evidence="7">
    <location>
        <begin position="17"/>
        <end position="47"/>
    </location>
</feature>
<keyword evidence="1" id="KW-0479">Metal-binding</keyword>
<dbReference type="Pfam" id="PF00172">
    <property type="entry name" value="Zn_clus"/>
    <property type="match status" value="1"/>
</dbReference>
<proteinExistence type="predicted"/>
<keyword evidence="5" id="KW-0539">Nucleus</keyword>
<evidence type="ECO:0000313" key="8">
    <source>
        <dbReference type="EMBL" id="PMD61180.1"/>
    </source>
</evidence>
<dbReference type="GO" id="GO:0003677">
    <property type="term" value="F:DNA binding"/>
    <property type="evidence" value="ECO:0007669"/>
    <property type="project" value="UniProtKB-KW"/>
</dbReference>
<organism evidence="8 9">
    <name type="scientific">Hyaloscypha bicolor E</name>
    <dbReference type="NCBI Taxonomy" id="1095630"/>
    <lineage>
        <taxon>Eukaryota</taxon>
        <taxon>Fungi</taxon>
        <taxon>Dikarya</taxon>
        <taxon>Ascomycota</taxon>
        <taxon>Pezizomycotina</taxon>
        <taxon>Leotiomycetes</taxon>
        <taxon>Helotiales</taxon>
        <taxon>Hyaloscyphaceae</taxon>
        <taxon>Hyaloscypha</taxon>
        <taxon>Hyaloscypha bicolor</taxon>
    </lineage>
</organism>
<name>A0A2J6TDT4_9HELO</name>
<evidence type="ECO:0000256" key="3">
    <source>
        <dbReference type="ARBA" id="ARBA00023125"/>
    </source>
</evidence>
<dbReference type="PRINTS" id="PR00755">
    <property type="entry name" value="AFLATOXINBRP"/>
</dbReference>
<dbReference type="RefSeq" id="XP_024738084.1">
    <property type="nucleotide sequence ID" value="XM_024879942.1"/>
</dbReference>
<evidence type="ECO:0000256" key="5">
    <source>
        <dbReference type="ARBA" id="ARBA00023242"/>
    </source>
</evidence>
<dbReference type="CDD" id="cd00067">
    <property type="entry name" value="GAL4"/>
    <property type="match status" value="1"/>
</dbReference>
<dbReference type="InParanoid" id="A0A2J6TDT4"/>
<evidence type="ECO:0000256" key="4">
    <source>
        <dbReference type="ARBA" id="ARBA00023163"/>
    </source>
</evidence>
<dbReference type="GO" id="GO:0008270">
    <property type="term" value="F:zinc ion binding"/>
    <property type="evidence" value="ECO:0007669"/>
    <property type="project" value="InterPro"/>
</dbReference>
<dbReference type="GeneID" id="36588019"/>
<keyword evidence="3" id="KW-0238">DNA-binding</keyword>
<feature type="compositionally biased region" description="Low complexity" evidence="6">
    <location>
        <begin position="63"/>
        <end position="79"/>
    </location>
</feature>
<feature type="region of interest" description="Disordered" evidence="6">
    <location>
        <begin position="47"/>
        <end position="82"/>
    </location>
</feature>
<evidence type="ECO:0000259" key="7">
    <source>
        <dbReference type="PROSITE" id="PS50048"/>
    </source>
</evidence>
<dbReference type="SMART" id="SM00066">
    <property type="entry name" value="GAL4"/>
    <property type="match status" value="1"/>
</dbReference>
<dbReference type="EMBL" id="KZ613786">
    <property type="protein sequence ID" value="PMD61180.1"/>
    <property type="molecule type" value="Genomic_DNA"/>
</dbReference>
<evidence type="ECO:0000256" key="1">
    <source>
        <dbReference type="ARBA" id="ARBA00022723"/>
    </source>
</evidence>
<dbReference type="InterPro" id="IPR001138">
    <property type="entry name" value="Zn2Cys6_DnaBD"/>
</dbReference>
<keyword evidence="9" id="KW-1185">Reference proteome</keyword>
<evidence type="ECO:0000256" key="2">
    <source>
        <dbReference type="ARBA" id="ARBA00023015"/>
    </source>
</evidence>
<dbReference type="PROSITE" id="PS50048">
    <property type="entry name" value="ZN2_CY6_FUNGAL_2"/>
    <property type="match status" value="1"/>
</dbReference>
<dbReference type="PANTHER" id="PTHR31069:SF31">
    <property type="entry name" value="MONODICTYPHENONE CLUSTER TRANSCRIPTION FACTOR-RELATED"/>
    <property type="match status" value="1"/>
</dbReference>
<dbReference type="GO" id="GO:0000981">
    <property type="term" value="F:DNA-binding transcription factor activity, RNA polymerase II-specific"/>
    <property type="evidence" value="ECO:0007669"/>
    <property type="project" value="InterPro"/>
</dbReference>
<protein>
    <recommendedName>
        <fullName evidence="7">Zn(2)-C6 fungal-type domain-containing protein</fullName>
    </recommendedName>
</protein>
<dbReference type="SUPFAM" id="SSF57701">
    <property type="entry name" value="Zn2/Cys6 DNA-binding domain"/>
    <property type="match status" value="1"/>
</dbReference>
<dbReference type="InterPro" id="IPR013700">
    <property type="entry name" value="AflR"/>
</dbReference>
<dbReference type="Pfam" id="PF08493">
    <property type="entry name" value="AflR"/>
    <property type="match status" value="1"/>
</dbReference>
<dbReference type="GO" id="GO:0045122">
    <property type="term" value="P:aflatoxin biosynthetic process"/>
    <property type="evidence" value="ECO:0007669"/>
    <property type="project" value="InterPro"/>
</dbReference>
<accession>A0A2J6TDT4</accession>
<dbReference type="OrthoDB" id="5069333at2759"/>
<keyword evidence="4" id="KW-0804">Transcription</keyword>
<keyword evidence="2" id="KW-0805">Transcription regulation</keyword>
<dbReference type="InterPro" id="IPR036864">
    <property type="entry name" value="Zn2-C6_fun-type_DNA-bd_sf"/>
</dbReference>
<dbReference type="AlphaFoldDB" id="A0A2J6TDT4"/>